<dbReference type="AlphaFoldDB" id="A0A921T682"/>
<sequence>MKIIKIEPTPSPNSMKIVVDHELPFGETYNYTKAESGQATGEIKALLEIEGVRGVFRVADFFAVERNAKFTWEAVLKDVRAVFGEATEDVTKHVSDTFGEVYVHVQTYKNIPLQVKAFSQDEEKRVAMPERFVQAFEATIADEDDENYIFLRKWLDYGVRYGDLLQVAQEVAKELDLTMTDDKLTALQQAALAKQEPLPTRKMPLDFETFTKASSEERFVMLDTMSDPTVADLPTLAVALQDEKMSVRRLATVYLGMVEDEAVVPHIIKALHDKSAAVRRTAGDCVSDLGFAAFEPSMMAALQDKNKLVRWRAAMFLFETGTEQALPALRAALDDKEFEVKLQVEMAIARIEGGEEAQGSVWKQMMER</sequence>
<evidence type="ECO:0000313" key="3">
    <source>
        <dbReference type="Proteomes" id="UP000700212"/>
    </source>
</evidence>
<organism evidence="2 3">
    <name type="scientific">Metalysinibacillus jejuensis</name>
    <dbReference type="NCBI Taxonomy" id="914327"/>
    <lineage>
        <taxon>Bacteria</taxon>
        <taxon>Bacillati</taxon>
        <taxon>Bacillota</taxon>
        <taxon>Bacilli</taxon>
        <taxon>Bacillales</taxon>
        <taxon>Caryophanaceae</taxon>
        <taxon>Metalysinibacillus</taxon>
    </lineage>
</organism>
<dbReference type="PANTHER" id="PTHR12697">
    <property type="entry name" value="PBS LYASE HEAT-LIKE PROTEIN"/>
    <property type="match status" value="1"/>
</dbReference>
<dbReference type="Gene3D" id="3.30.1370.70">
    <property type="entry name" value="Scaffold protein Nfu/NifU, N-terminal domain"/>
    <property type="match status" value="1"/>
</dbReference>
<dbReference type="Pfam" id="PF13769">
    <property type="entry name" value="Virulence_fact"/>
    <property type="match status" value="1"/>
</dbReference>
<gene>
    <name evidence="2" type="ORF">K8V30_09640</name>
</gene>
<dbReference type="InterPro" id="IPR011989">
    <property type="entry name" value="ARM-like"/>
</dbReference>
<dbReference type="GO" id="GO:0016491">
    <property type="term" value="F:oxidoreductase activity"/>
    <property type="evidence" value="ECO:0007669"/>
    <property type="project" value="TreeGrafter"/>
</dbReference>
<dbReference type="InterPro" id="IPR016024">
    <property type="entry name" value="ARM-type_fold"/>
</dbReference>
<dbReference type="EMBL" id="DYTV01000129">
    <property type="protein sequence ID" value="HJH11929.1"/>
    <property type="molecule type" value="Genomic_DNA"/>
</dbReference>
<dbReference type="Pfam" id="PF13646">
    <property type="entry name" value="HEAT_2"/>
    <property type="match status" value="1"/>
</dbReference>
<dbReference type="Pfam" id="PF08712">
    <property type="entry name" value="Nfu_N"/>
    <property type="match status" value="1"/>
</dbReference>
<dbReference type="InterPro" id="IPR025989">
    <property type="entry name" value="Virulence_F_dom"/>
</dbReference>
<dbReference type="InterPro" id="IPR036498">
    <property type="entry name" value="Nfu/NifU_N_sf"/>
</dbReference>
<evidence type="ECO:0000313" key="2">
    <source>
        <dbReference type="EMBL" id="HJH11929.1"/>
    </source>
</evidence>
<proteinExistence type="predicted"/>
<dbReference type="Proteomes" id="UP000700212">
    <property type="component" value="Unassembled WGS sequence"/>
</dbReference>
<accession>A0A921T682</accession>
<reference evidence="2" key="2">
    <citation type="submission" date="2021-09" db="EMBL/GenBank/DDBJ databases">
        <authorList>
            <person name="Gilroy R."/>
        </authorList>
    </citation>
    <scope>NUCLEOTIDE SEQUENCE</scope>
    <source>
        <strain evidence="2">CHK160-4876</strain>
    </source>
</reference>
<dbReference type="Gene3D" id="1.25.10.10">
    <property type="entry name" value="Leucine-rich Repeat Variant"/>
    <property type="match status" value="1"/>
</dbReference>
<dbReference type="InterPro" id="IPR014824">
    <property type="entry name" value="Nfu/NifU_N"/>
</dbReference>
<evidence type="ECO:0000259" key="1">
    <source>
        <dbReference type="SMART" id="SM00932"/>
    </source>
</evidence>
<dbReference type="PANTHER" id="PTHR12697:SF37">
    <property type="entry name" value="CONSERVED VIRULENCE FACTOR C"/>
    <property type="match status" value="1"/>
</dbReference>
<comment type="caution">
    <text evidence="2">The sequence shown here is derived from an EMBL/GenBank/DDBJ whole genome shotgun (WGS) entry which is preliminary data.</text>
</comment>
<dbReference type="SMART" id="SM00567">
    <property type="entry name" value="EZ_HEAT"/>
    <property type="match status" value="2"/>
</dbReference>
<name>A0A921T682_9BACL</name>
<dbReference type="SUPFAM" id="SSF48371">
    <property type="entry name" value="ARM repeat"/>
    <property type="match status" value="1"/>
</dbReference>
<feature type="domain" description="Scaffold protein Nfu/NifU N-terminal" evidence="1">
    <location>
        <begin position="4"/>
        <end position="90"/>
    </location>
</feature>
<dbReference type="SMART" id="SM00932">
    <property type="entry name" value="Nfu_N"/>
    <property type="match status" value="1"/>
</dbReference>
<protein>
    <submittedName>
        <fullName evidence="2">Virulence factor</fullName>
    </submittedName>
</protein>
<dbReference type="SUPFAM" id="SSF110836">
    <property type="entry name" value="Hypothetical protein SAV1430"/>
    <property type="match status" value="1"/>
</dbReference>
<reference evidence="2" key="1">
    <citation type="journal article" date="2021" name="PeerJ">
        <title>Extensive microbial diversity within the chicken gut microbiome revealed by metagenomics and culture.</title>
        <authorList>
            <person name="Gilroy R."/>
            <person name="Ravi A."/>
            <person name="Getino M."/>
            <person name="Pursley I."/>
            <person name="Horton D.L."/>
            <person name="Alikhan N.F."/>
            <person name="Baker D."/>
            <person name="Gharbi K."/>
            <person name="Hall N."/>
            <person name="Watson M."/>
            <person name="Adriaenssens E.M."/>
            <person name="Foster-Nyarko E."/>
            <person name="Jarju S."/>
            <person name="Secka A."/>
            <person name="Antonio M."/>
            <person name="Oren A."/>
            <person name="Chaudhuri R.R."/>
            <person name="La Ragione R."/>
            <person name="Hildebrand F."/>
            <person name="Pallen M.J."/>
        </authorList>
    </citation>
    <scope>NUCLEOTIDE SEQUENCE</scope>
    <source>
        <strain evidence="2">CHK160-4876</strain>
    </source>
</reference>
<dbReference type="InterPro" id="IPR004155">
    <property type="entry name" value="PBS_lyase_HEAT"/>
</dbReference>